<dbReference type="InterPro" id="IPR045126">
    <property type="entry name" value="TRAPPC10/Trs130"/>
</dbReference>
<reference evidence="8 9" key="1">
    <citation type="journal article" date="2015" name="Nat. Commun.">
        <title>Outbred genome sequencing and CRISPR/Cas9 gene editing in butterflies.</title>
        <authorList>
            <person name="Li X."/>
            <person name="Fan D."/>
            <person name="Zhang W."/>
            <person name="Liu G."/>
            <person name="Zhang L."/>
            <person name="Zhao L."/>
            <person name="Fang X."/>
            <person name="Chen L."/>
            <person name="Dong Y."/>
            <person name="Chen Y."/>
            <person name="Ding Y."/>
            <person name="Zhao R."/>
            <person name="Feng M."/>
            <person name="Zhu Y."/>
            <person name="Feng Y."/>
            <person name="Jiang X."/>
            <person name="Zhu D."/>
            <person name="Xiang H."/>
            <person name="Feng X."/>
            <person name="Li S."/>
            <person name="Wang J."/>
            <person name="Zhang G."/>
            <person name="Kronforst M.R."/>
            <person name="Wang W."/>
        </authorList>
    </citation>
    <scope>NUCLEOTIDE SEQUENCE [LARGE SCALE GENOMIC DNA]</scope>
    <source>
        <strain evidence="8">Ya'a_city_454_Px</strain>
        <tissue evidence="8">Whole body</tissue>
    </source>
</reference>
<evidence type="ECO:0000313" key="9">
    <source>
        <dbReference type="Proteomes" id="UP000053268"/>
    </source>
</evidence>
<organism evidence="8 9">
    <name type="scientific">Papilio xuthus</name>
    <name type="common">Asian swallowtail butterfly</name>
    <dbReference type="NCBI Taxonomy" id="66420"/>
    <lineage>
        <taxon>Eukaryota</taxon>
        <taxon>Metazoa</taxon>
        <taxon>Ecdysozoa</taxon>
        <taxon>Arthropoda</taxon>
        <taxon>Hexapoda</taxon>
        <taxon>Insecta</taxon>
        <taxon>Pterygota</taxon>
        <taxon>Neoptera</taxon>
        <taxon>Endopterygota</taxon>
        <taxon>Lepidoptera</taxon>
        <taxon>Glossata</taxon>
        <taxon>Ditrysia</taxon>
        <taxon>Papilionoidea</taxon>
        <taxon>Papilionidae</taxon>
        <taxon>Papilioninae</taxon>
        <taxon>Papilio</taxon>
    </lineage>
</organism>
<evidence type="ECO:0000259" key="6">
    <source>
        <dbReference type="Pfam" id="PF23036"/>
    </source>
</evidence>
<feature type="domain" description="Trafficking protein particle complex subunit 11" evidence="4">
    <location>
        <begin position="445"/>
        <end position="551"/>
    </location>
</feature>
<dbReference type="Pfam" id="PF12584">
    <property type="entry name" value="TRAPPC10"/>
    <property type="match status" value="1"/>
</dbReference>
<keyword evidence="3" id="KW-0333">Golgi apparatus</keyword>
<feature type="domain" description="TRAPPC10/Trs130 C-terminal" evidence="5">
    <location>
        <begin position="1077"/>
        <end position="1179"/>
    </location>
</feature>
<gene>
    <name evidence="8" type="ORF">RR46_06721</name>
</gene>
<dbReference type="GO" id="GO:0005829">
    <property type="term" value="C:cytosol"/>
    <property type="evidence" value="ECO:0007669"/>
    <property type="project" value="GOC"/>
</dbReference>
<name>A0A194PT11_PAPXU</name>
<dbReference type="GO" id="GO:1990071">
    <property type="term" value="C:TRAPPII protein complex"/>
    <property type="evidence" value="ECO:0007669"/>
    <property type="project" value="InterPro"/>
</dbReference>
<keyword evidence="9" id="KW-1185">Reference proteome</keyword>
<proteinExistence type="predicted"/>
<dbReference type="AlphaFoldDB" id="A0A194PT11"/>
<evidence type="ECO:0000259" key="5">
    <source>
        <dbReference type="Pfam" id="PF12584"/>
    </source>
</evidence>
<dbReference type="Pfam" id="PF23036">
    <property type="entry name" value="TRAPPC10_1st"/>
    <property type="match status" value="1"/>
</dbReference>
<protein>
    <submittedName>
        <fullName evidence="8">Trafficking protein particle complex subunit 10</fullName>
    </submittedName>
</protein>
<dbReference type="GO" id="GO:0034498">
    <property type="term" value="P:early endosome to Golgi transport"/>
    <property type="evidence" value="ECO:0007669"/>
    <property type="project" value="TreeGrafter"/>
</dbReference>
<keyword evidence="2" id="KW-0813">Transport</keyword>
<evidence type="ECO:0000313" key="8">
    <source>
        <dbReference type="EMBL" id="KPI94270.1"/>
    </source>
</evidence>
<evidence type="ECO:0000256" key="1">
    <source>
        <dbReference type="ARBA" id="ARBA00004555"/>
    </source>
</evidence>
<sequence length="1190" mass="133837">MKGVDSFPADREGMTHKPIITCAGDWNLFCTLEAPLVAAIPQDSCEWRRSYGRVTKSVYLEASFTKYNKDKVQSELNLLKRPILHIFWTDCVDIDYYKTTLRDEVETWLKQMEKNGVTDWMVVLVETYDIRKANKLLPRTTVLDKIKADFAVKHQEDRFLSVINPIKSEARSADSWRSLVAKIRHFVLVAYNKALIKFEEHMREQREKRNDPEWDFCSYFILQEQLAFVLEMLGLYEEALVQYDELDALFSQFVLNSNVAESPKWLDTFRQPITSWQAVRLTALIPQHLRELIIKKKASLLDFRSYLYQRQSAMLLLMYKPWEIASRCLSTVHNTLVELSLLGASTVDGAAACWAQLACAETWRACDRLAASAATNPSPNAHGNALELCTATQAPLLHNAKDKLHELGKLCGLLPGSPDPTSEQLHLVVMLSAGMGDSEANNAQPTPTDRLKEALCSKTSFQQYYLELAELAMGTYKHIGRLRFARQIGRDLASFYSELGETGKAVLFLTDALRSYEEEGWMDLAAQTRLELVAAAKKMNDVDRYTKLSARIASTVELEILVRNFYFEEMMKSIREGLSEKSEPVLTELNDCFKVVSATILPSERGVYITDNKVQCCLTIESYLPKTVVCTRAAISTEISKQDKQTERRTPVKNYKTDLSVNGSIGTQSYSPKKSVGDASVDNDPSYLLTSIRLDDLKPKNPLLSPLNFTSKLHYKEDKSLQKTTVECQNPKLTLKRSESTKYRKPSVTVRNNYENAFSVCNIQLTPGINELCLEYVANKCGTFKLGQISLLVEEKLEFLSNALITTKMGYEVVTQGISVVLNKVEPKKDLVAGLEHDMELVVTSGSSPILEDATIHMKTSTGLLLRFGAQLSPMCRELDVAIPACEAFVTTRVPLRLFASLQPRREKTVEHTVWLSCPWWEAVMEVPLHFSPPMIASWRLLTSNTRKFVHVTVKSTVAHLIQFELIDPKLECDSNTTLSDLNPKDAGNMLVASDGTTASFMWELLKDPLVKAGPMKATFRVQYRPSEVEGSLKTFVCPFDIQDYTTLFVIRTKLEPGKGSEFCRASQVYCLQLTVQRVNETEHTSLMYEVLADQTMWAVLGRTAGVISMEAASGPQQVSLDVMPLVAGYLPLPTVRLSKYIAANTKDPKKDISAHPRLEPFSPGQVYHAGKATQVHVLPPAPKDHDAAS</sequence>
<dbReference type="InterPro" id="IPR056917">
    <property type="entry name" value="Ig_TRAPPC10"/>
</dbReference>
<dbReference type="InterPro" id="IPR056913">
    <property type="entry name" value="TRAPPC10/Trs130_N"/>
</dbReference>
<evidence type="ECO:0000259" key="4">
    <source>
        <dbReference type="Pfam" id="PF11817"/>
    </source>
</evidence>
<dbReference type="Pfam" id="PF11817">
    <property type="entry name" value="Foie-gras_1"/>
    <property type="match status" value="1"/>
</dbReference>
<dbReference type="PANTHER" id="PTHR13251">
    <property type="entry name" value="EPILEPSY HOLOPROSENCEPHALY CANDIDATE 1/TMEM1"/>
    <property type="match status" value="1"/>
</dbReference>
<evidence type="ECO:0000259" key="7">
    <source>
        <dbReference type="Pfam" id="PF23604"/>
    </source>
</evidence>
<dbReference type="Pfam" id="PF23604">
    <property type="entry name" value="Ig_TRAPPC10"/>
    <property type="match status" value="1"/>
</dbReference>
<comment type="subcellular location">
    <subcellularLocation>
        <location evidence="1">Golgi apparatus</location>
    </subcellularLocation>
</comment>
<dbReference type="STRING" id="66420.A0A194PT11"/>
<evidence type="ECO:0000256" key="2">
    <source>
        <dbReference type="ARBA" id="ARBA00022448"/>
    </source>
</evidence>
<accession>A0A194PT11</accession>
<feature type="domain" description="TRAPPC10/Trs130 N-terminal" evidence="6">
    <location>
        <begin position="15"/>
        <end position="325"/>
    </location>
</feature>
<dbReference type="InterPro" id="IPR022233">
    <property type="entry name" value="TRAPPC10/Trs130_C"/>
</dbReference>
<dbReference type="EMBL" id="KQ459600">
    <property type="protein sequence ID" value="KPI94270.1"/>
    <property type="molecule type" value="Genomic_DNA"/>
</dbReference>
<evidence type="ECO:0000256" key="3">
    <source>
        <dbReference type="ARBA" id="ARBA00023034"/>
    </source>
</evidence>
<dbReference type="Proteomes" id="UP000053268">
    <property type="component" value="Unassembled WGS sequence"/>
</dbReference>
<feature type="domain" description="TRAPPC10 Ig-like" evidence="7">
    <location>
        <begin position="822"/>
        <end position="933"/>
    </location>
</feature>
<dbReference type="InterPro" id="IPR021773">
    <property type="entry name" value="TPC11"/>
</dbReference>
<dbReference type="PANTHER" id="PTHR13251:SF3">
    <property type="entry name" value="TRAFFICKING PROTEIN PARTICLE COMPLEX SUBUNIT 10"/>
    <property type="match status" value="1"/>
</dbReference>
<dbReference type="GO" id="GO:0006891">
    <property type="term" value="P:intra-Golgi vesicle-mediated transport"/>
    <property type="evidence" value="ECO:0007669"/>
    <property type="project" value="TreeGrafter"/>
</dbReference>